<sequence>MNTFFHAPNDSTIASQQTGSEKQDPQVNSFIRPRRPRFPPHQLPNPNSELEQNNNPYYQFELKHFTELHRKLGKYLPEISQCGGNMQDWDLDVNKSVSEIGNIFAEFNQGIWSTHDREHILEAQEQLEDDGGAEDVESLIFKNQNRNRYFYMFGYDFDNEQKDSASHTKEVIVNRFEDPETAERWRIEEEERERMSYYPLNIR</sequence>
<feature type="compositionally biased region" description="Polar residues" evidence="1">
    <location>
        <begin position="1"/>
        <end position="29"/>
    </location>
</feature>
<evidence type="ECO:0000256" key="1">
    <source>
        <dbReference type="SAM" id="MobiDB-lite"/>
    </source>
</evidence>
<gene>
    <name evidence="2" type="ORF">EZS28_039818</name>
</gene>
<comment type="caution">
    <text evidence="2">The sequence shown here is derived from an EMBL/GenBank/DDBJ whole genome shotgun (WGS) entry which is preliminary data.</text>
</comment>
<dbReference type="EMBL" id="SNRW01021382">
    <property type="protein sequence ID" value="KAA6364656.1"/>
    <property type="molecule type" value="Genomic_DNA"/>
</dbReference>
<proteinExistence type="predicted"/>
<organism evidence="2 3">
    <name type="scientific">Streblomastix strix</name>
    <dbReference type="NCBI Taxonomy" id="222440"/>
    <lineage>
        <taxon>Eukaryota</taxon>
        <taxon>Metamonada</taxon>
        <taxon>Preaxostyla</taxon>
        <taxon>Oxymonadida</taxon>
        <taxon>Streblomastigidae</taxon>
        <taxon>Streblomastix</taxon>
    </lineage>
</organism>
<protein>
    <submittedName>
        <fullName evidence="2">Uncharacterized protein</fullName>
    </submittedName>
</protein>
<feature type="region of interest" description="Disordered" evidence="1">
    <location>
        <begin position="1"/>
        <end position="52"/>
    </location>
</feature>
<dbReference type="AlphaFoldDB" id="A0A5J4U1Q7"/>
<accession>A0A5J4U1Q7</accession>
<evidence type="ECO:0000313" key="2">
    <source>
        <dbReference type="EMBL" id="KAA6364656.1"/>
    </source>
</evidence>
<name>A0A5J4U1Q7_9EUKA</name>
<reference evidence="2 3" key="1">
    <citation type="submission" date="2019-03" db="EMBL/GenBank/DDBJ databases">
        <title>Single cell metagenomics reveals metabolic interactions within the superorganism composed of flagellate Streblomastix strix and complex community of Bacteroidetes bacteria on its surface.</title>
        <authorList>
            <person name="Treitli S.C."/>
            <person name="Kolisko M."/>
            <person name="Husnik F."/>
            <person name="Keeling P."/>
            <person name="Hampl V."/>
        </authorList>
    </citation>
    <scope>NUCLEOTIDE SEQUENCE [LARGE SCALE GENOMIC DNA]</scope>
    <source>
        <strain evidence="2">ST1C</strain>
    </source>
</reference>
<evidence type="ECO:0000313" key="3">
    <source>
        <dbReference type="Proteomes" id="UP000324800"/>
    </source>
</evidence>
<dbReference type="Proteomes" id="UP000324800">
    <property type="component" value="Unassembled WGS sequence"/>
</dbReference>